<gene>
    <name evidence="1" type="ORF">AN695_0205915</name>
</gene>
<evidence type="ECO:0008006" key="3">
    <source>
        <dbReference type="Google" id="ProtNLM"/>
    </source>
</evidence>
<dbReference type="RefSeq" id="WP_057523594.1">
    <property type="nucleotide sequence ID" value="NZ_JAGSRO010000069.1"/>
</dbReference>
<evidence type="ECO:0000313" key="1">
    <source>
        <dbReference type="EMBL" id="OCO80415.1"/>
    </source>
</evidence>
<name>A0A6H2ZXU5_SERMA</name>
<accession>A0A6H2ZXU5</accession>
<comment type="caution">
    <text evidence="1">The sequence shown here is derived from an EMBL/GenBank/DDBJ whole genome shotgun (WGS) entry which is preliminary data.</text>
</comment>
<reference evidence="2" key="1">
    <citation type="submission" date="2016-04" db="EMBL/GenBank/DDBJ databases">
        <authorList>
            <person name="Osei Sekyere J."/>
            <person name="Sivertsen A."/>
            <person name="Pedersen A.T."/>
            <person name="Sundsfjord A."/>
        </authorList>
    </citation>
    <scope>NUCLEOTIDE SEQUENCE [LARGE SCALE GENOMIC DNA]</scope>
    <source>
        <strain evidence="2">945174350</strain>
    </source>
</reference>
<dbReference type="Proteomes" id="UP000050489">
    <property type="component" value="Unassembled WGS sequence"/>
</dbReference>
<sequence length="93" mass="10404">MKIYRSKKWLAAVGQIEQCVLCGNWGTQVAHRNEGKGMGLKTDDCATAALCVYCHTAIDNGKDLSREERRQMMDRAIVLTIIQIARRGLVVPQ</sequence>
<dbReference type="AlphaFoldDB" id="A0A6H2ZXU5"/>
<protein>
    <recommendedName>
        <fullName evidence="3">DUF1364 family protein</fullName>
    </recommendedName>
</protein>
<evidence type="ECO:0000313" key="2">
    <source>
        <dbReference type="Proteomes" id="UP000050489"/>
    </source>
</evidence>
<dbReference type="EMBL" id="LJEX02000136">
    <property type="protein sequence ID" value="OCO80415.1"/>
    <property type="molecule type" value="Genomic_DNA"/>
</dbReference>
<proteinExistence type="predicted"/>
<dbReference type="Gene3D" id="3.30.50.20">
    <property type="entry name" value="prophage-derive protein ybcO"/>
    <property type="match status" value="1"/>
</dbReference>
<organism evidence="1 2">
    <name type="scientific">Serratia marcescens</name>
    <dbReference type="NCBI Taxonomy" id="615"/>
    <lineage>
        <taxon>Bacteria</taxon>
        <taxon>Pseudomonadati</taxon>
        <taxon>Pseudomonadota</taxon>
        <taxon>Gammaproteobacteria</taxon>
        <taxon>Enterobacterales</taxon>
        <taxon>Yersiniaceae</taxon>
        <taxon>Serratia</taxon>
    </lineage>
</organism>